<dbReference type="SUPFAM" id="SSF57850">
    <property type="entry name" value="RING/U-box"/>
    <property type="match status" value="1"/>
</dbReference>
<proteinExistence type="inferred from homology"/>
<keyword evidence="9 16" id="KW-0479">Metal-binding</keyword>
<sequence length="1546" mass="179139">MSEKKGQRTKGNTKPSSSSRAAQFLQQEGQKEFTMFSGLNGNALTQVNDNSMLDGELKMLLRKMSKKDTITKIKAIQEFTTICKEKDIDAIKSILITWPRIFNKLSLDFDHRVREATLHAHYEISVKAGRNLGPYLKILLPCWLIAMFDPFVPCALIAQKSFNEIFLNGKRADVLKFCEKELIQTVTNNLLKETSETLSDPKTSPLEEREAKYIRVVSSSMLAFDYMIKNIDLKLFEQSIKVFAADKSFWKYSKHSSGLIRSSFYTLILTCLLKSTVINEYISALASTILNSFGEQDSTVVRPLWDLILIFTSKFQECWSHVNVRKAVFPKLWKMLKNCGYGNITIIYPNLVLLLSHLPKEVVGEESFFFNEFLSSLTEGLLTNINVLSPADVKLLITSYKECFQYMLLQNITNEKVKDYLLNDQLHSTLQQFFNLKVLASYGSSFFMQLNYLISFIKSKSSYDMNQLLNDVWSVISNVVIPPSKTFLSVNNHFYEMLLQFVECICTDKITKNESNLEDNQYLTNLLCSIYSCFDSSKEEYKYIIKILCYCHDINVLKFILNTSDLNHEYVNNLDVCCKFHAYVLIPLTRNETNLEDISQLSISMHELLEQSEIVLYLNYIFKEKLSQEYSLSLLQKVLDSSDCSVLSWLKSAQNIFIDLFNYKNILNNLNTPLKYLMFLEGKELDHYANVFISTLKTYFHETYSTELVASFVLICKSTCNVTIELIDVWFLILEKKRKGDTQDALLCGFCKIANSSYQNDFHDVFLKWVTENCFDDIMYHDDVLTILSYPSHESLDGFCFKLAKDLLSVEYWKLKDSKKMNAILFYSKFLERICLKFPLNSELVIDTTIRCMSEDNNVLENFVLNYEEHQIELFQKLIRTGSANELHYFLSIFQKHKRLDELLNKCFSLIKVENFTDKLCVAIGFLNEVSEIKRLADHYISELLSGVKVEEFKVLLKVVWCILSQWRQVDNNCNEEYKDYATDLLNYIVTWCSENNHLLLLSTLINNDILLDKNIMLLLCHLLQTAGICMRTEHWDFYLCSLVAWLQTCEETFLLSILTDCSIEFMISCYEMFRILAAIFDKYTKCSYPPLIGLSISFDGLVNDTLLSEWKEFFLPACHASIHNVAMKALLNEYQCVPEKLCYAISSAMQFVSREYIIENLFKNITSEIQKKKVVGDLFKSLNKIIFNGPVHFKLESYHILSKLSDFIEEFLCKNIEPESSEYEQLRLFPDELLENITKSHDVVLLILSKTEVSITNPLRGITDKNHQSSLLTYLLSWQLVIQVFKMASPSNRSLFANFFHKFGILNELITFLCCIMKQSYIIEKIEEFKVTTLVFEDLQTVAFHLFDSAMNCMPALIRSWFSKLDRKDAAYVEKFTSSYITPNLLKKEFNKVTKYKQELSNNMSVKALPVAREIIAKYSIEEMTMELVLTLPTNYPLSPVNVECGKRFGVSTAEWRQWMLQLTTFLSFQNGAVSDGLQMWKNNVNKRFEGVEECMVCFSIIHPSNYSLPTIACKTCKKKFHPVCLYKWFGTSGKSTCPLCRDQF</sequence>
<dbReference type="InterPro" id="IPR011989">
    <property type="entry name" value="ARM-like"/>
</dbReference>
<dbReference type="Gene3D" id="3.30.40.10">
    <property type="entry name" value="Zinc/RING finger domain, C3HC4 (zinc finger)"/>
    <property type="match status" value="1"/>
</dbReference>
<feature type="region of interest" description="Disordered" evidence="17">
    <location>
        <begin position="1"/>
        <end position="24"/>
    </location>
</feature>
<dbReference type="Gene3D" id="1.25.10.10">
    <property type="entry name" value="Leucine-rich Repeat Variant"/>
    <property type="match status" value="1"/>
</dbReference>
<comment type="pathway">
    <text evidence="3 16">Protein modification; protein ubiquitination.</text>
</comment>
<evidence type="ECO:0000256" key="2">
    <source>
        <dbReference type="ARBA" id="ARBA00004514"/>
    </source>
</evidence>
<keyword evidence="10" id="KW-0677">Repeat</keyword>
<gene>
    <name evidence="20 21" type="primary">LOC100211926</name>
</gene>
<keyword evidence="8 16" id="KW-0808">Transferase</keyword>
<dbReference type="InterPro" id="IPR054477">
    <property type="entry name" value="LTN1_E3_ligase_6th"/>
</dbReference>
<dbReference type="SUPFAM" id="SSF48371">
    <property type="entry name" value="ARM repeat"/>
    <property type="match status" value="1"/>
</dbReference>
<evidence type="ECO:0000256" key="17">
    <source>
        <dbReference type="SAM" id="MobiDB-lite"/>
    </source>
</evidence>
<dbReference type="EC" id="2.3.2.27" evidence="5 16"/>
<protein>
    <recommendedName>
        <fullName evidence="6 16">E3 ubiquitin-protein ligase listerin</fullName>
        <ecNumber evidence="5 16">2.3.2.27</ecNumber>
    </recommendedName>
    <alternativeName>
        <fullName evidence="14 16">RING-type E3 ubiquitin transferase listerin</fullName>
    </alternativeName>
</protein>
<comment type="similarity">
    <text evidence="4 16">Belongs to the LTN1 family.</text>
</comment>
<dbReference type="Proteomes" id="UP001652625">
    <property type="component" value="Chromosome 03"/>
</dbReference>
<dbReference type="SMART" id="SM00744">
    <property type="entry name" value="RINGv"/>
    <property type="match status" value="1"/>
</dbReference>
<dbReference type="Pfam" id="PF23009">
    <property type="entry name" value="UBC_like"/>
    <property type="match status" value="1"/>
</dbReference>
<keyword evidence="12 16" id="KW-0833">Ubl conjugation pathway</keyword>
<evidence type="ECO:0000313" key="19">
    <source>
        <dbReference type="Proteomes" id="UP001652625"/>
    </source>
</evidence>
<name>A0ABM4BIU7_HYDVU</name>
<dbReference type="GeneID" id="100211926"/>
<comment type="subunit">
    <text evidence="16">Component of the ribosome quality control complex (RQC).</text>
</comment>
<evidence type="ECO:0000256" key="12">
    <source>
        <dbReference type="ARBA" id="ARBA00022786"/>
    </source>
</evidence>
<reference evidence="20 21" key="1">
    <citation type="submission" date="2025-05" db="UniProtKB">
        <authorList>
            <consortium name="RefSeq"/>
        </authorList>
    </citation>
    <scope>IDENTIFICATION</scope>
</reference>
<evidence type="ECO:0000256" key="3">
    <source>
        <dbReference type="ARBA" id="ARBA00004906"/>
    </source>
</evidence>
<evidence type="ECO:0000256" key="6">
    <source>
        <dbReference type="ARBA" id="ARBA00017157"/>
    </source>
</evidence>
<evidence type="ECO:0000259" key="18">
    <source>
        <dbReference type="PROSITE" id="PS50089"/>
    </source>
</evidence>
<evidence type="ECO:0000256" key="14">
    <source>
        <dbReference type="ARBA" id="ARBA00032366"/>
    </source>
</evidence>
<dbReference type="InterPro" id="IPR016024">
    <property type="entry name" value="ARM-type_fold"/>
</dbReference>
<dbReference type="CDD" id="cd16491">
    <property type="entry name" value="RING-CH-C4HC3_LTN1"/>
    <property type="match status" value="1"/>
</dbReference>
<evidence type="ECO:0000256" key="5">
    <source>
        <dbReference type="ARBA" id="ARBA00012483"/>
    </source>
</evidence>
<evidence type="ECO:0000256" key="10">
    <source>
        <dbReference type="ARBA" id="ARBA00022737"/>
    </source>
</evidence>
<evidence type="ECO:0000256" key="11">
    <source>
        <dbReference type="ARBA" id="ARBA00022771"/>
    </source>
</evidence>
<evidence type="ECO:0000256" key="13">
    <source>
        <dbReference type="ARBA" id="ARBA00022833"/>
    </source>
</evidence>
<accession>A0ABM4BIU7</accession>
<feature type="compositionally biased region" description="Polar residues" evidence="17">
    <location>
        <begin position="9"/>
        <end position="24"/>
    </location>
</feature>
<keyword evidence="19" id="KW-1185">Reference proteome</keyword>
<dbReference type="RefSeq" id="XP_065648962.1">
    <property type="nucleotide sequence ID" value="XM_065792890.1"/>
</dbReference>
<dbReference type="PANTHER" id="PTHR12389">
    <property type="entry name" value="ZINC FINGER PROTEIN 294"/>
    <property type="match status" value="1"/>
</dbReference>
<dbReference type="InterPro" id="IPR011016">
    <property type="entry name" value="Znf_RING-CH"/>
</dbReference>
<dbReference type="PANTHER" id="PTHR12389:SF0">
    <property type="entry name" value="E3 UBIQUITIN-PROTEIN LIGASE LISTERIN"/>
    <property type="match status" value="1"/>
</dbReference>
<evidence type="ECO:0000256" key="9">
    <source>
        <dbReference type="ARBA" id="ARBA00022723"/>
    </source>
</evidence>
<comment type="subcellular location">
    <subcellularLocation>
        <location evidence="2">Cytoplasm</location>
        <location evidence="2">Cytosol</location>
    </subcellularLocation>
</comment>
<comment type="function">
    <text evidence="16">E3 ubiquitin-protein ligase. Component of the ribosome quality control complex (RQC), a ribosome-associated complex that mediates ubiquitination and extraction of incompletely synthesized nascent chains for proteasomal degradation.</text>
</comment>
<keyword evidence="7" id="KW-0963">Cytoplasm</keyword>
<dbReference type="InterPro" id="IPR001841">
    <property type="entry name" value="Znf_RING"/>
</dbReference>
<evidence type="ECO:0000256" key="8">
    <source>
        <dbReference type="ARBA" id="ARBA00022679"/>
    </source>
</evidence>
<dbReference type="PROSITE" id="PS50089">
    <property type="entry name" value="ZF_RING_2"/>
    <property type="match status" value="1"/>
</dbReference>
<dbReference type="RefSeq" id="XP_065648963.1">
    <property type="nucleotide sequence ID" value="XM_065792891.1"/>
</dbReference>
<comment type="catalytic activity">
    <reaction evidence="1 16">
        <text>S-ubiquitinyl-[E2 ubiquitin-conjugating enzyme]-L-cysteine + [acceptor protein]-L-lysine = [E2 ubiquitin-conjugating enzyme]-L-cysteine + N(6)-ubiquitinyl-[acceptor protein]-L-lysine.</text>
        <dbReference type="EC" id="2.3.2.27"/>
    </reaction>
</comment>
<evidence type="ECO:0000313" key="21">
    <source>
        <dbReference type="RefSeq" id="XP_065648963.1"/>
    </source>
</evidence>
<evidence type="ECO:0000256" key="7">
    <source>
        <dbReference type="ARBA" id="ARBA00022490"/>
    </source>
</evidence>
<evidence type="ECO:0000256" key="4">
    <source>
        <dbReference type="ARBA" id="ARBA00007997"/>
    </source>
</evidence>
<dbReference type="Pfam" id="PF22999">
    <property type="entry name" value="LTN1_E3_ligase_6th"/>
    <property type="match status" value="1"/>
</dbReference>
<keyword evidence="11 15" id="KW-0863">Zinc-finger</keyword>
<dbReference type="InterPro" id="IPR039804">
    <property type="entry name" value="RING-CH-C4HC3_LTN1"/>
</dbReference>
<dbReference type="Pfam" id="PF22958">
    <property type="entry name" value="Ltn1_1st"/>
    <property type="match status" value="1"/>
</dbReference>
<dbReference type="InterPro" id="IPR013083">
    <property type="entry name" value="Znf_RING/FYVE/PHD"/>
</dbReference>
<dbReference type="InterPro" id="IPR054478">
    <property type="entry name" value="LTN1_UBC"/>
</dbReference>
<evidence type="ECO:0000256" key="15">
    <source>
        <dbReference type="PROSITE-ProRule" id="PRU00175"/>
    </source>
</evidence>
<evidence type="ECO:0000313" key="20">
    <source>
        <dbReference type="RefSeq" id="XP_065648962.1"/>
    </source>
</evidence>
<evidence type="ECO:0000256" key="1">
    <source>
        <dbReference type="ARBA" id="ARBA00000900"/>
    </source>
</evidence>
<feature type="domain" description="RING-type" evidence="18">
    <location>
        <begin position="1496"/>
        <end position="1543"/>
    </location>
</feature>
<keyword evidence="13 16" id="KW-0862">Zinc</keyword>
<evidence type="ECO:0000256" key="16">
    <source>
        <dbReference type="RuleBase" id="RU367090"/>
    </source>
</evidence>
<organism evidence="19 20">
    <name type="scientific">Hydra vulgaris</name>
    <name type="common">Hydra</name>
    <name type="synonym">Hydra attenuata</name>
    <dbReference type="NCBI Taxonomy" id="6087"/>
    <lineage>
        <taxon>Eukaryota</taxon>
        <taxon>Metazoa</taxon>
        <taxon>Cnidaria</taxon>
        <taxon>Hydrozoa</taxon>
        <taxon>Hydroidolina</taxon>
        <taxon>Anthoathecata</taxon>
        <taxon>Aplanulata</taxon>
        <taxon>Hydridae</taxon>
        <taxon>Hydra</taxon>
    </lineage>
</organism>
<dbReference type="InterPro" id="IPR054476">
    <property type="entry name" value="Ltn1_N"/>
</dbReference>
<dbReference type="InterPro" id="IPR039795">
    <property type="entry name" value="LTN1/Rkr1"/>
</dbReference>